<feature type="domain" description="Peptidase S8/S53" evidence="5">
    <location>
        <begin position="2094"/>
        <end position="2239"/>
    </location>
</feature>
<dbReference type="InterPro" id="IPR039279">
    <property type="entry name" value="QRT3-like"/>
</dbReference>
<evidence type="ECO:0000313" key="7">
    <source>
        <dbReference type="EMBL" id="KAK8079421.1"/>
    </source>
</evidence>
<feature type="region of interest" description="Disordered" evidence="4">
    <location>
        <begin position="2420"/>
        <end position="2444"/>
    </location>
</feature>
<evidence type="ECO:0000313" key="8">
    <source>
        <dbReference type="Proteomes" id="UP001433268"/>
    </source>
</evidence>
<proteinExistence type="predicted"/>
<feature type="domain" description="Rhamnogalacturonase A/B/Epimerase-like pectate lyase" evidence="6">
    <location>
        <begin position="606"/>
        <end position="667"/>
    </location>
</feature>
<dbReference type="InterPro" id="IPR023828">
    <property type="entry name" value="Peptidase_S8_Ser-AS"/>
</dbReference>
<feature type="domain" description="Rhamnogalacturonase A/B/Epimerase-like pectate lyase" evidence="6">
    <location>
        <begin position="293"/>
        <end position="528"/>
    </location>
</feature>
<gene>
    <name evidence="7" type="ORF">PG997_007239</name>
</gene>
<feature type="region of interest" description="Disordered" evidence="4">
    <location>
        <begin position="1766"/>
        <end position="1804"/>
    </location>
</feature>
<feature type="compositionally biased region" description="Acidic residues" evidence="4">
    <location>
        <begin position="2358"/>
        <end position="2369"/>
    </location>
</feature>
<feature type="region of interest" description="Disordered" evidence="4">
    <location>
        <begin position="1097"/>
        <end position="1144"/>
    </location>
</feature>
<keyword evidence="3" id="KW-0720">Serine protease</keyword>
<dbReference type="PROSITE" id="PS00138">
    <property type="entry name" value="SUBTILASE_SER"/>
    <property type="match status" value="1"/>
</dbReference>
<dbReference type="InterPro" id="IPR000209">
    <property type="entry name" value="Peptidase_S8/S53_dom"/>
</dbReference>
<dbReference type="CDD" id="cd00306">
    <property type="entry name" value="Peptidases_S8_S53"/>
    <property type="match status" value="1"/>
</dbReference>
<dbReference type="Pfam" id="PF12708">
    <property type="entry name" value="Pect-lyase_RHGA_epim"/>
    <property type="match status" value="2"/>
</dbReference>
<dbReference type="PANTHER" id="PTHR33928">
    <property type="entry name" value="POLYGALACTURONASE QRT3"/>
    <property type="match status" value="1"/>
</dbReference>
<evidence type="ECO:0000256" key="1">
    <source>
        <dbReference type="ARBA" id="ARBA00022670"/>
    </source>
</evidence>
<comment type="caution">
    <text evidence="7">The sequence shown here is derived from an EMBL/GenBank/DDBJ whole genome shotgun (WGS) entry which is preliminary data.</text>
</comment>
<evidence type="ECO:0000256" key="4">
    <source>
        <dbReference type="SAM" id="MobiDB-lite"/>
    </source>
</evidence>
<sequence>MSNSSAISVARHPLTTCGPSVQAERQPVSARVPFAFHHKQKRGRNVGKRELTEKHYRRALGPPSLPHHVFHYKRDWKGQRIWLQEETAYELKDLKGDYNTKAATYSVSKPPKHPGRHVTVLQRPIEPLSRLLGLAVRMAFATILAALLLFLAHPHNLVVASWDGLQDSAQNWPSVPGYGPQWPSPFAQPNAPYMVDNRHNYFNASPDKGTQNGAVWQYSGSFENFMTNLRAGNVIRGSDGSGVKPGDNVTSAWTNSTLVNSAHALRSDSSSYWLTKLGPLGSQPLAGSDYKFFRNVVDDYHADSSGATDTTESINAAIQDGSRCGNDCGNTFTKGAIIYFPPGTYKICYPIIQLYYTQFIGDPNDPPTIKGCDTFKGIALIDTDPYIPGTSGEQWYINENQFFRHIRNFIFDLTDMPLSTTDNGQPYVPTGIHWQAAQATTLQNLVFNMPNATDVNTASHVGIFMENGSGGFVSDLVRQTPATCIVEINGGAIGFNISGRGGDKGQGTGSVSIIDCTINNVPTAILTNGLEGSPNIVLDNLWVTNVSDIVAQDDHQTLLSEGPGPYNVELWAAGKRYTADEGWYKAGPAYAPPKGELDSSSFLVATNEGISNDGSGDQAGAINAFLAKAASSNQIAYFPAGIYQIGSTVLIPTGSRVQGSSWSQIQGAGFYFADMHDPKVMVQVGNKGDVGNIEIVEMLFSVAGPTAGAILMEWNVAAAHQGSAAMWDSHFRVGGATGTDLDVEHCPKSGGLNAQCIAASLMFHVTQQASGYFENVWAWVADHDNDFSTASLTDKTAGQVSVYGARGMLVESEGPSWFYGSGSEHSVLYNYQFYNARNIYIGHLQTETPYFQPEPVAPAPFSQGKSFAGDPTFDHCTTDTCRMSWGLRIINSNNVTVHGAGLYSFFNNYDQDCVDTHNCQERILEVQGCVSTVVFNLFTVATTDIAFGVDNAAIHQNDTQSGYTTEVSIWLPQNGQDTPQIVYVGTEIWETPSVSCSPPCILVLPTSSLLTSSTIDPGNYTTSLEYGSPGTTTIGSGQVITTFIITTTVVTIDIPLLTIGGMPYYNLNVTSTATGGGFVPEPSVSIPPVGVPLPDGKGGTTTRNLTLPPWPKVSQGPPDGPGWTMSSDPFDFPPPQPAGSPASTSSRTFTFFTPYTTSLSIAGPTVITINFPPTLIAPKIITAPPETELTFATPKMTFTFDSDLQTTFTVGYECPPILIKTFLNGYEGILTADCSITTAWRWPLSPPPAATAYPLTIPPDPLALPPGIFTFPGGVGGATTTAFTLGGYGGGDKPITLSVGDTKGSLSPVIFTLPPYGIGTQSTTTVSPTSTTLTFSGSASGAQPTILTIGEVGGGTSPATINVEGAPGGVAQTSSLTFGGPWPPGTTPAKPPGIGSPPRTMTFGGFGGVQPTWVIAEGTGGGAQPTTVTLQGVMGGPLPTTITLGGVEAEAQTTTITMGGGFVIVPATTTITLSQPSDIIDGPNPPTFTVVGGGGWVQTSTVTLDGVWRGWGIGHPMTDPPIEEPAAGPKPTMINLPGGYTPTAITLGGGADGAGFQPTTISLERGGGAFPTTITLGGDDNGQTNPTSVTLPGGWGFWGIPDDATTTTSSSATPGPPLPVWKHWPAAELVAIRKDDPDPHEDGTTDTDCFYILWIQICIVINIDLSGFKWRFPPGIYPPGPPPWGILKFPDIGTFKFKDDPPPWPKITIGWDQKLTYSDERSTSCQTQTAEFCSIMTSVMIESSTTRRSTITGDCATLTGCSEPARTEEATTTSIAPTASTTASSTSSISSTSSTSSTSSSSACQPTASGNVLVCYNDAIVYPVDPANVGEIPDLLVNYTGKYQTVEAAGLTGFYWVPALDLETYGKLMASPDVDGVDYYEERNAAYRGVTDTHDPEDDYPSVPHVATGATSSQPPQPTSNGDKKLVSREILGSVGDFWEMGVGSLPKKEPFCGQNSFTCQLYNGYPAYTYWWDTYGGWDATNNQGWAVYVVGEAGIYDTHSEFESSSIQHIRDNVLYGHPPVDPTIPNPQAAHGSGVISHINGKNLGTCKQCRVVWTLELDWRDFPDFDPAGAQELAEFYMVLNDVNRNDGALKRKAVVNCSWKSDQGYVSPHLIRAYHKILKELDKAGVVVVFAAGNNALTHGKEINQWPTLLASPRKSVNPYGQLKNLIVVGASTSNGTDTEWGQTASYMTTFAPGQDVELPWDPAEAGANNLYFQFNGTSWAAPQVAGVIAYLRSLPGPFRKPLREPKNVKKMIQFLARRYDVLNFDGTPVPVDYRDKRPVLWNGHVQVWDYANERVTTYNCLKDWDTRQGWDFHGACEGLDPDMKNMGSGESVQACNAPEGPSKKKKLRRDDSDDYDYDDEFDADSCPLDPDNPYDPGAPSITFSSASVAQPTCIAAGGCGGTVCSGYYCAPSPSGTPPDHQDPQDPGNGQPVSSSTLEHRPVAHEDFVVLVVDGNSQPHGALPPPNSVSPTVNCDPGDDQCKVDMGYRCNCDKNGCDEWSPACCATKSCPNCVCFDGRCTSDSPKCCPDTCVWSWTGGYGGDKMVAISHMLNDRLASFANSSAGSYSLWSHTNDTGSWNLAGYNGRLTPASVCTETPAWSPSLGHDCAADAKPDQVGLQTWYANMTVFNDACSYLSGVSNYSSVAAGVKVGALTCSRWATTDCYRANHTDVHDCGTDKVAEELVCQW</sequence>
<dbReference type="SUPFAM" id="SSF51126">
    <property type="entry name" value="Pectin lyase-like"/>
    <property type="match status" value="2"/>
</dbReference>
<keyword evidence="8" id="KW-1185">Reference proteome</keyword>
<dbReference type="InterPro" id="IPR036852">
    <property type="entry name" value="Peptidase_S8/S53_dom_sf"/>
</dbReference>
<evidence type="ECO:0000256" key="3">
    <source>
        <dbReference type="ARBA" id="ARBA00022825"/>
    </source>
</evidence>
<dbReference type="PANTHER" id="PTHR33928:SF2">
    <property type="entry name" value="PECTATE LYASE SUPERFAMILY PROTEIN DOMAIN-CONTAINING PROTEIN-RELATED"/>
    <property type="match status" value="1"/>
</dbReference>
<feature type="compositionally biased region" description="Low complexity" evidence="4">
    <location>
        <begin position="1770"/>
        <end position="1803"/>
    </location>
</feature>
<protein>
    <submittedName>
        <fullName evidence="7">Glycan 1-3-beta-glucosidase</fullName>
    </submittedName>
</protein>
<keyword evidence="1" id="KW-0645">Protease</keyword>
<feature type="region of interest" description="Disordered" evidence="4">
    <location>
        <begin position="2333"/>
        <end position="2388"/>
    </location>
</feature>
<name>A0ABR1W7G5_9PEZI</name>
<organism evidence="7 8">
    <name type="scientific">Apiospora hydei</name>
    <dbReference type="NCBI Taxonomy" id="1337664"/>
    <lineage>
        <taxon>Eukaryota</taxon>
        <taxon>Fungi</taxon>
        <taxon>Dikarya</taxon>
        <taxon>Ascomycota</taxon>
        <taxon>Pezizomycotina</taxon>
        <taxon>Sordariomycetes</taxon>
        <taxon>Xylariomycetidae</taxon>
        <taxon>Amphisphaeriales</taxon>
        <taxon>Apiosporaceae</taxon>
        <taxon>Apiospora</taxon>
    </lineage>
</organism>
<dbReference type="InterPro" id="IPR011050">
    <property type="entry name" value="Pectin_lyase_fold/virulence"/>
</dbReference>
<dbReference type="EMBL" id="JAQQWN010000006">
    <property type="protein sequence ID" value="KAK8079421.1"/>
    <property type="molecule type" value="Genomic_DNA"/>
</dbReference>
<evidence type="ECO:0000259" key="5">
    <source>
        <dbReference type="Pfam" id="PF00082"/>
    </source>
</evidence>
<dbReference type="InterPro" id="IPR012334">
    <property type="entry name" value="Pectin_lyas_fold"/>
</dbReference>
<dbReference type="InterPro" id="IPR024535">
    <property type="entry name" value="RHGA/B-epi-like_pectate_lyase"/>
</dbReference>
<dbReference type="CDD" id="cd23668">
    <property type="entry name" value="GH55_beta13glucanase-like"/>
    <property type="match status" value="1"/>
</dbReference>
<dbReference type="Gene3D" id="2.160.20.10">
    <property type="entry name" value="Single-stranded right-handed beta-helix, Pectin lyase-like"/>
    <property type="match status" value="2"/>
</dbReference>
<dbReference type="RefSeq" id="XP_066666896.1">
    <property type="nucleotide sequence ID" value="XM_066811554.1"/>
</dbReference>
<dbReference type="Gene3D" id="3.40.50.200">
    <property type="entry name" value="Peptidase S8/S53 domain"/>
    <property type="match status" value="1"/>
</dbReference>
<feature type="region of interest" description="Disordered" evidence="4">
    <location>
        <begin position="1890"/>
        <end position="1924"/>
    </location>
</feature>
<dbReference type="Proteomes" id="UP001433268">
    <property type="component" value="Unassembled WGS sequence"/>
</dbReference>
<reference evidence="7 8" key="1">
    <citation type="submission" date="2023-01" db="EMBL/GenBank/DDBJ databases">
        <title>Analysis of 21 Apiospora genomes using comparative genomics revels a genus with tremendous synthesis potential of carbohydrate active enzymes and secondary metabolites.</title>
        <authorList>
            <person name="Sorensen T."/>
        </authorList>
    </citation>
    <scope>NUCLEOTIDE SEQUENCE [LARGE SCALE GENOMIC DNA]</scope>
    <source>
        <strain evidence="7 8">CBS 114990</strain>
    </source>
</reference>
<accession>A0ABR1W7G5</accession>
<keyword evidence="2" id="KW-0378">Hydrolase</keyword>
<dbReference type="SUPFAM" id="SSF52743">
    <property type="entry name" value="Subtilisin-like"/>
    <property type="match status" value="1"/>
</dbReference>
<dbReference type="Pfam" id="PF00082">
    <property type="entry name" value="Peptidase_S8"/>
    <property type="match status" value="1"/>
</dbReference>
<evidence type="ECO:0000256" key="2">
    <source>
        <dbReference type="ARBA" id="ARBA00022801"/>
    </source>
</evidence>
<dbReference type="GeneID" id="92044614"/>
<evidence type="ECO:0000259" key="6">
    <source>
        <dbReference type="Pfam" id="PF12708"/>
    </source>
</evidence>